<feature type="domain" description="MABP" evidence="1">
    <location>
        <begin position="64"/>
        <end position="156"/>
    </location>
</feature>
<dbReference type="PROSITE" id="PS51498">
    <property type="entry name" value="MABP"/>
    <property type="match status" value="1"/>
</dbReference>
<evidence type="ECO:0000313" key="2">
    <source>
        <dbReference type="EMBL" id="GIJ54532.1"/>
    </source>
</evidence>
<organism evidence="2 3">
    <name type="scientific">Virgisporangium aurantiacum</name>
    <dbReference type="NCBI Taxonomy" id="175570"/>
    <lineage>
        <taxon>Bacteria</taxon>
        <taxon>Bacillati</taxon>
        <taxon>Actinomycetota</taxon>
        <taxon>Actinomycetes</taxon>
        <taxon>Micromonosporales</taxon>
        <taxon>Micromonosporaceae</taxon>
        <taxon>Virgisporangium</taxon>
    </lineage>
</organism>
<dbReference type="Proteomes" id="UP000612585">
    <property type="component" value="Unassembled WGS sequence"/>
</dbReference>
<name>A0A8J3Z1B5_9ACTN</name>
<protein>
    <recommendedName>
        <fullName evidence="1">MABP domain-containing protein</fullName>
    </recommendedName>
</protein>
<sequence length="156" mass="16726">MESSLIPSAGWETTMTAVSDIMILDPSSTPYVYPPDPRYTRIAVDLNQGAGGKYIFAAYLRDEGTPIRGLFVSVQSDAEPHVPPGFTVLNVDLNQGAGGSYVYLCYTRDTDAGDPVNDLTVVAGDNEDPPLPDGWKLVPGDLNAGAGGAYVYFIYR</sequence>
<dbReference type="InterPro" id="IPR023341">
    <property type="entry name" value="MABP"/>
</dbReference>
<accession>A0A8J3Z1B5</accession>
<evidence type="ECO:0000313" key="3">
    <source>
        <dbReference type="Proteomes" id="UP000612585"/>
    </source>
</evidence>
<reference evidence="2" key="1">
    <citation type="submission" date="2021-01" db="EMBL/GenBank/DDBJ databases">
        <title>Whole genome shotgun sequence of Virgisporangium aurantiacum NBRC 16421.</title>
        <authorList>
            <person name="Komaki H."/>
            <person name="Tamura T."/>
        </authorList>
    </citation>
    <scope>NUCLEOTIDE SEQUENCE</scope>
    <source>
        <strain evidence="2">NBRC 16421</strain>
    </source>
</reference>
<gene>
    <name evidence="2" type="ORF">Vau01_020480</name>
</gene>
<comment type="caution">
    <text evidence="2">The sequence shown here is derived from an EMBL/GenBank/DDBJ whole genome shotgun (WGS) entry which is preliminary data.</text>
</comment>
<dbReference type="EMBL" id="BOPG01000012">
    <property type="protein sequence ID" value="GIJ54532.1"/>
    <property type="molecule type" value="Genomic_DNA"/>
</dbReference>
<evidence type="ECO:0000259" key="1">
    <source>
        <dbReference type="PROSITE" id="PS51498"/>
    </source>
</evidence>
<dbReference type="AlphaFoldDB" id="A0A8J3Z1B5"/>
<keyword evidence="3" id="KW-1185">Reference proteome</keyword>
<dbReference type="Gene3D" id="2.100.10.50">
    <property type="match status" value="2"/>
</dbReference>
<dbReference type="GO" id="GO:0005737">
    <property type="term" value="C:cytoplasm"/>
    <property type="evidence" value="ECO:0007669"/>
    <property type="project" value="UniProtKB-ARBA"/>
</dbReference>
<proteinExistence type="predicted"/>